<evidence type="ECO:0000313" key="1">
    <source>
        <dbReference type="EMBL" id="CAG8837779.1"/>
    </source>
</evidence>
<reference evidence="1" key="1">
    <citation type="submission" date="2021-06" db="EMBL/GenBank/DDBJ databases">
        <authorList>
            <person name="Kallberg Y."/>
            <person name="Tangrot J."/>
            <person name="Rosling A."/>
        </authorList>
    </citation>
    <scope>NUCLEOTIDE SEQUENCE</scope>
    <source>
        <strain evidence="1">MA461A</strain>
    </source>
</reference>
<accession>A0ACA9SGB0</accession>
<comment type="caution">
    <text evidence="1">The sequence shown here is derived from an EMBL/GenBank/DDBJ whole genome shotgun (WGS) entry which is preliminary data.</text>
</comment>
<dbReference type="EMBL" id="CAJVQC010118625">
    <property type="protein sequence ID" value="CAG8837779.1"/>
    <property type="molecule type" value="Genomic_DNA"/>
</dbReference>
<organism evidence="1 2">
    <name type="scientific">Racocetra persica</name>
    <dbReference type="NCBI Taxonomy" id="160502"/>
    <lineage>
        <taxon>Eukaryota</taxon>
        <taxon>Fungi</taxon>
        <taxon>Fungi incertae sedis</taxon>
        <taxon>Mucoromycota</taxon>
        <taxon>Glomeromycotina</taxon>
        <taxon>Glomeromycetes</taxon>
        <taxon>Diversisporales</taxon>
        <taxon>Gigasporaceae</taxon>
        <taxon>Racocetra</taxon>
    </lineage>
</organism>
<evidence type="ECO:0000313" key="2">
    <source>
        <dbReference type="Proteomes" id="UP000789920"/>
    </source>
</evidence>
<name>A0ACA9SGB0_9GLOM</name>
<protein>
    <submittedName>
        <fullName evidence="1">20244_t:CDS:1</fullName>
    </submittedName>
</protein>
<dbReference type="Proteomes" id="UP000789920">
    <property type="component" value="Unassembled WGS sequence"/>
</dbReference>
<proteinExistence type="predicted"/>
<sequence length="203" mass="24459">SLKYAKFSDIQSKIQSWQKSKKDIWDLVESLMQSDEYLPEKDNFELYKKFIQIIDMILFYCQKLKISYNNKIVLKYNQIREEILSSSDSNQFVIDLSIKYSKYKFKPHLYQEKPELLFPIIKLEKYFVHISRQVDSSQYYISKKELKKTINFEKLSKWIKQKFNKTYKTSLDFLLDEENLSIDSNFDSVICEKLENILDACLL</sequence>
<feature type="non-terminal residue" evidence="1">
    <location>
        <position position="1"/>
    </location>
</feature>
<gene>
    <name evidence="1" type="ORF">RPERSI_LOCUS30429</name>
</gene>
<keyword evidence="2" id="KW-1185">Reference proteome</keyword>
<feature type="non-terminal residue" evidence="1">
    <location>
        <position position="203"/>
    </location>
</feature>